<sequence>MHCVVKATLQNEHRRFTLATVNPCKTSPADLSYEALHSKLCELFGQANLAISLLERTGAQKPLRIDEDVHSAITSAVALVPTDTPMVVIKLKVEPAEPAAASTHPPSCHTAACSPRTSAQTGERSKSSCSSAPSRMTLHPRVFCDACLAPVRGVRHKCLDCDNYDLCQTCRPHAENLHRADHAFKAVDKSTECRRQSPHSAPRHGLSSAFSPKTVKNSAHLATCDICTVAIVGIRHKCFQCPDYDLCQECLPLARTYHSNHDFIPIAFPGQISVKLDKTPHSDVICDGCEGEISGIRYKCGNCLDFDLCGNCEASPSLAHDPTHIMLKIRRPIPNRRGQALPLLPVLYQEGWSTLQTAVPQLPTGDLLSNSEQKLESRTQACTSLHQELNRPPAAQTHHETQYRAAFVKDINLQDGTVIQAGSQFLKIWEISNPGPSVWPKNTRLQFVGGDRMVNDLESTPSTPGFQIELASVGESVCVSADLKAPAYPGRYVSYWRLVAPSGEPFGHRVWCDIVVEEGSESSSNSAGSSTMIFPLVDCTEAQIKKEWSRVAAAIAPSSTGTTITSDRRTVTASLTDDQLSSVSHQHMATSAVSSVLDYDESLESQDNDSDFVLIEDSSA</sequence>
<dbReference type="GO" id="GO:0070013">
    <property type="term" value="C:intracellular organelle lumen"/>
    <property type="evidence" value="ECO:0007669"/>
    <property type="project" value="UniProtKB-ARBA"/>
</dbReference>
<dbReference type="PROSITE" id="PS01357">
    <property type="entry name" value="ZF_ZZ_1"/>
    <property type="match status" value="1"/>
</dbReference>
<dbReference type="InterPro" id="IPR043145">
    <property type="entry name" value="Znf_ZZ_sf"/>
</dbReference>
<feature type="domain" description="ZZ-type" evidence="6">
    <location>
        <begin position="139"/>
        <end position="192"/>
    </location>
</feature>
<evidence type="ECO:0000256" key="1">
    <source>
        <dbReference type="ARBA" id="ARBA00022723"/>
    </source>
</evidence>
<dbReference type="PROSITE" id="PS50135">
    <property type="entry name" value="ZF_ZZ_2"/>
    <property type="match status" value="3"/>
</dbReference>
<dbReference type="Gene3D" id="3.30.60.90">
    <property type="match status" value="3"/>
</dbReference>
<dbReference type="CDD" id="cd14947">
    <property type="entry name" value="NBR1_like"/>
    <property type="match status" value="1"/>
</dbReference>
<organism evidence="7 8">
    <name type="scientific">Entomortierella parvispora</name>
    <dbReference type="NCBI Taxonomy" id="205924"/>
    <lineage>
        <taxon>Eukaryota</taxon>
        <taxon>Fungi</taxon>
        <taxon>Fungi incertae sedis</taxon>
        <taxon>Mucoromycota</taxon>
        <taxon>Mortierellomycotina</taxon>
        <taxon>Mortierellomycetes</taxon>
        <taxon>Mortierellales</taxon>
        <taxon>Mortierellaceae</taxon>
        <taxon>Entomortierella</taxon>
    </lineage>
</organism>
<evidence type="ECO:0000256" key="5">
    <source>
        <dbReference type="SAM" id="MobiDB-lite"/>
    </source>
</evidence>
<protein>
    <submittedName>
        <fullName evidence="7">Next to BRCA1 gene 1 protein</fullName>
    </submittedName>
</protein>
<dbReference type="OrthoDB" id="661148at2759"/>
<dbReference type="GO" id="GO:0008270">
    <property type="term" value="F:zinc ion binding"/>
    <property type="evidence" value="ECO:0007669"/>
    <property type="project" value="UniProtKB-KW"/>
</dbReference>
<keyword evidence="1" id="KW-0479">Metal-binding</keyword>
<dbReference type="Pfam" id="PF16158">
    <property type="entry name" value="N_BRCA1_IG"/>
    <property type="match status" value="1"/>
</dbReference>
<dbReference type="InterPro" id="IPR000433">
    <property type="entry name" value="Znf_ZZ"/>
</dbReference>
<keyword evidence="2 4" id="KW-0863">Zinc-finger</keyword>
<dbReference type="EMBL" id="BQFW01000012">
    <property type="protein sequence ID" value="GJJ76370.1"/>
    <property type="molecule type" value="Genomic_DNA"/>
</dbReference>
<feature type="domain" description="ZZ-type" evidence="6">
    <location>
        <begin position="281"/>
        <end position="334"/>
    </location>
</feature>
<evidence type="ECO:0000313" key="7">
    <source>
        <dbReference type="EMBL" id="GJJ76370.1"/>
    </source>
</evidence>
<keyword evidence="8" id="KW-1185">Reference proteome</keyword>
<evidence type="ECO:0000256" key="3">
    <source>
        <dbReference type="ARBA" id="ARBA00022833"/>
    </source>
</evidence>
<name>A0A9P3HGX5_9FUNG</name>
<proteinExistence type="predicted"/>
<evidence type="ECO:0000313" key="8">
    <source>
        <dbReference type="Proteomes" id="UP000827284"/>
    </source>
</evidence>
<dbReference type="Gene3D" id="2.60.40.10">
    <property type="entry name" value="Immunoglobulins"/>
    <property type="match status" value="1"/>
</dbReference>
<dbReference type="SMART" id="SM00291">
    <property type="entry name" value="ZnF_ZZ"/>
    <property type="match status" value="3"/>
</dbReference>
<dbReference type="PANTHER" id="PTHR20930:SF0">
    <property type="entry name" value="PROTEIN ILRUN"/>
    <property type="match status" value="1"/>
</dbReference>
<evidence type="ECO:0000256" key="2">
    <source>
        <dbReference type="ARBA" id="ARBA00022771"/>
    </source>
</evidence>
<reference evidence="7" key="2">
    <citation type="journal article" date="2022" name="Microbiol. Resour. Announc.">
        <title>Whole-Genome Sequence of Entomortierella parvispora E1425, a Mucoromycotan Fungus Associated with Burkholderiaceae-Related Endosymbiotic Bacteria.</title>
        <authorList>
            <person name="Herlambang A."/>
            <person name="Guo Y."/>
            <person name="Takashima Y."/>
            <person name="Narisawa K."/>
            <person name="Ohta H."/>
            <person name="Nishizawa T."/>
        </authorList>
    </citation>
    <scope>NUCLEOTIDE SEQUENCE</scope>
    <source>
        <strain evidence="7">E1425</strain>
    </source>
</reference>
<comment type="caution">
    <text evidence="7">The sequence shown here is derived from an EMBL/GenBank/DDBJ whole genome shotgun (WGS) entry which is preliminary data.</text>
</comment>
<dbReference type="AlphaFoldDB" id="A0A9P3HGX5"/>
<feature type="domain" description="ZZ-type" evidence="6">
    <location>
        <begin position="219"/>
        <end position="271"/>
    </location>
</feature>
<reference evidence="7" key="1">
    <citation type="submission" date="2021-11" db="EMBL/GenBank/DDBJ databases">
        <authorList>
            <person name="Herlambang A."/>
            <person name="Guo Y."/>
            <person name="Takashima Y."/>
            <person name="Nishizawa T."/>
        </authorList>
    </citation>
    <scope>NUCLEOTIDE SEQUENCE</scope>
    <source>
        <strain evidence="7">E1425</strain>
    </source>
</reference>
<evidence type="ECO:0000256" key="4">
    <source>
        <dbReference type="PROSITE-ProRule" id="PRU00228"/>
    </source>
</evidence>
<dbReference type="SUPFAM" id="SSF57850">
    <property type="entry name" value="RING/U-box"/>
    <property type="match status" value="3"/>
</dbReference>
<dbReference type="PANTHER" id="PTHR20930">
    <property type="entry name" value="OVARIAN CARCINOMA ANTIGEN CA125-RELATED"/>
    <property type="match status" value="1"/>
</dbReference>
<dbReference type="InterPro" id="IPR032350">
    <property type="entry name" value="Nbr1_FW"/>
</dbReference>
<dbReference type="Pfam" id="PF00569">
    <property type="entry name" value="ZZ"/>
    <property type="match status" value="3"/>
</dbReference>
<dbReference type="GO" id="GO:0005737">
    <property type="term" value="C:cytoplasm"/>
    <property type="evidence" value="ECO:0007669"/>
    <property type="project" value="UniProtKB-ARBA"/>
</dbReference>
<accession>A0A9P3HGX5</accession>
<dbReference type="InterPro" id="IPR013783">
    <property type="entry name" value="Ig-like_fold"/>
</dbReference>
<feature type="region of interest" description="Disordered" evidence="5">
    <location>
        <begin position="99"/>
        <end position="134"/>
    </location>
</feature>
<dbReference type="CDD" id="cd02340">
    <property type="entry name" value="ZZ_NBR1_like"/>
    <property type="match status" value="3"/>
</dbReference>
<keyword evidence="3" id="KW-0862">Zinc</keyword>
<gene>
    <name evidence="7" type="ORF">EMPS_08729</name>
</gene>
<dbReference type="FunFam" id="3.30.60.90:FF:000007">
    <property type="entry name" value="Next to BRCA1 gene 1 protein"/>
    <property type="match status" value="1"/>
</dbReference>
<dbReference type="Proteomes" id="UP000827284">
    <property type="component" value="Unassembled WGS sequence"/>
</dbReference>
<evidence type="ECO:0000259" key="6">
    <source>
        <dbReference type="PROSITE" id="PS50135"/>
    </source>
</evidence>